<feature type="domain" description="HTH merR-type" evidence="3">
    <location>
        <begin position="57"/>
        <end position="109"/>
    </location>
</feature>
<reference evidence="4 5" key="1">
    <citation type="submission" date="2017-10" db="EMBL/GenBank/DDBJ databases">
        <title>Sequencing the genomes of 1000 actinobacteria strains.</title>
        <authorList>
            <person name="Klenk H.-P."/>
        </authorList>
    </citation>
    <scope>NUCLEOTIDE SEQUENCE [LARGE SCALE GENOMIC DNA]</scope>
    <source>
        <strain evidence="4 5">DSM 21574</strain>
    </source>
</reference>
<dbReference type="InterPro" id="IPR000551">
    <property type="entry name" value="MerR-type_HTH_dom"/>
</dbReference>
<evidence type="ECO:0000313" key="5">
    <source>
        <dbReference type="Proteomes" id="UP000221394"/>
    </source>
</evidence>
<dbReference type="PANTHER" id="PTHR30204:SF89">
    <property type="entry name" value="HTH MERR-TYPE DOMAIN-CONTAINING PROTEIN"/>
    <property type="match status" value="1"/>
</dbReference>
<dbReference type="EMBL" id="PDJH01000001">
    <property type="protein sequence ID" value="PFG35599.1"/>
    <property type="molecule type" value="Genomic_DNA"/>
</dbReference>
<evidence type="ECO:0000259" key="3">
    <source>
        <dbReference type="PROSITE" id="PS50937"/>
    </source>
</evidence>
<organism evidence="4 5">
    <name type="scientific">Flavimobilis soli</name>
    <dbReference type="NCBI Taxonomy" id="442709"/>
    <lineage>
        <taxon>Bacteria</taxon>
        <taxon>Bacillati</taxon>
        <taxon>Actinomycetota</taxon>
        <taxon>Actinomycetes</taxon>
        <taxon>Micrococcales</taxon>
        <taxon>Jonesiaceae</taxon>
        <taxon>Flavimobilis</taxon>
    </lineage>
</organism>
<accession>A0A2A9EBL3</accession>
<name>A0A2A9EBL3_9MICO</name>
<dbReference type="CDD" id="cd00592">
    <property type="entry name" value="HTH_MerR-like"/>
    <property type="match status" value="1"/>
</dbReference>
<dbReference type="Pfam" id="PF13411">
    <property type="entry name" value="MerR_1"/>
    <property type="match status" value="1"/>
</dbReference>
<comment type="caution">
    <text evidence="4">The sequence shown here is derived from an EMBL/GenBank/DDBJ whole genome shotgun (WGS) entry which is preliminary data.</text>
</comment>
<dbReference type="RefSeq" id="WP_245854546.1">
    <property type="nucleotide sequence ID" value="NZ_PDJH01000001.1"/>
</dbReference>
<dbReference type="GO" id="GO:0003700">
    <property type="term" value="F:DNA-binding transcription factor activity"/>
    <property type="evidence" value="ECO:0007669"/>
    <property type="project" value="InterPro"/>
</dbReference>
<protein>
    <submittedName>
        <fullName evidence="4">DNA-binding transcriptional MerR regulator</fullName>
    </submittedName>
</protein>
<evidence type="ECO:0000256" key="1">
    <source>
        <dbReference type="ARBA" id="ARBA00023125"/>
    </source>
</evidence>
<keyword evidence="5" id="KW-1185">Reference proteome</keyword>
<evidence type="ECO:0000256" key="2">
    <source>
        <dbReference type="SAM" id="MobiDB-lite"/>
    </source>
</evidence>
<dbReference type="InterPro" id="IPR047057">
    <property type="entry name" value="MerR_fam"/>
</dbReference>
<gene>
    <name evidence="4" type="ORF">ATL41_0294</name>
</gene>
<proteinExistence type="predicted"/>
<dbReference type="PANTHER" id="PTHR30204">
    <property type="entry name" value="REDOX-CYCLING DRUG-SENSING TRANSCRIPTIONAL ACTIVATOR SOXR"/>
    <property type="match status" value="1"/>
</dbReference>
<evidence type="ECO:0000313" key="4">
    <source>
        <dbReference type="EMBL" id="PFG35599.1"/>
    </source>
</evidence>
<dbReference type="Proteomes" id="UP000221394">
    <property type="component" value="Unassembled WGS sequence"/>
</dbReference>
<dbReference type="GO" id="GO:0003677">
    <property type="term" value="F:DNA binding"/>
    <property type="evidence" value="ECO:0007669"/>
    <property type="project" value="UniProtKB-KW"/>
</dbReference>
<dbReference type="SMART" id="SM00422">
    <property type="entry name" value="HTH_MERR"/>
    <property type="match status" value="1"/>
</dbReference>
<sequence>MSPAHPQATPAEDGAGSTLPQLVETWPAGVSTRASMRISDVLAALRPEFPALTSSKLRFLEDQGLVEPVRTPAGYRQYSPAHVERLRFVLGQQRDHYLPLKVIKDRLAEMDAGLYEPAPVSPRLAASDGERADLRPADRLTAATLAAEAGVEVSLVEELLEAGIIRADARGRFDSWAQQIVVHAAALHQHGIGARHLRALRSAADRELALAEQVVAPVRAQGTPSARARADATAVELGESFIQLHAALLRQALSEHD</sequence>
<dbReference type="Gene3D" id="1.10.1660.10">
    <property type="match status" value="1"/>
</dbReference>
<dbReference type="InterPro" id="IPR009061">
    <property type="entry name" value="DNA-bd_dom_put_sf"/>
</dbReference>
<dbReference type="PROSITE" id="PS50937">
    <property type="entry name" value="HTH_MERR_2"/>
    <property type="match status" value="1"/>
</dbReference>
<feature type="region of interest" description="Disordered" evidence="2">
    <location>
        <begin position="1"/>
        <end position="20"/>
    </location>
</feature>
<dbReference type="SUPFAM" id="SSF46955">
    <property type="entry name" value="Putative DNA-binding domain"/>
    <property type="match status" value="1"/>
</dbReference>
<keyword evidence="1 4" id="KW-0238">DNA-binding</keyword>
<dbReference type="AlphaFoldDB" id="A0A2A9EBL3"/>